<dbReference type="EMBL" id="CALNXI010004194">
    <property type="protein sequence ID" value="CAH3195260.1"/>
    <property type="molecule type" value="Genomic_DNA"/>
</dbReference>
<feature type="region of interest" description="Disordered" evidence="1">
    <location>
        <begin position="55"/>
        <end position="109"/>
    </location>
</feature>
<organism evidence="4 5">
    <name type="scientific">Porites evermanni</name>
    <dbReference type="NCBI Taxonomy" id="104178"/>
    <lineage>
        <taxon>Eukaryota</taxon>
        <taxon>Metazoa</taxon>
        <taxon>Cnidaria</taxon>
        <taxon>Anthozoa</taxon>
        <taxon>Hexacorallia</taxon>
        <taxon>Scleractinia</taxon>
        <taxon>Fungiina</taxon>
        <taxon>Poritidae</taxon>
        <taxon>Porites</taxon>
    </lineage>
</organism>
<dbReference type="Pfam" id="PF07699">
    <property type="entry name" value="Ephrin_rec_like"/>
    <property type="match status" value="1"/>
</dbReference>
<keyword evidence="5" id="KW-1185">Reference proteome</keyword>
<evidence type="ECO:0000259" key="3">
    <source>
        <dbReference type="Pfam" id="PF07699"/>
    </source>
</evidence>
<feature type="region of interest" description="Disordered" evidence="1">
    <location>
        <begin position="160"/>
        <end position="194"/>
    </location>
</feature>
<feature type="compositionally biased region" description="Low complexity" evidence="1">
    <location>
        <begin position="67"/>
        <end position="82"/>
    </location>
</feature>
<dbReference type="InterPro" id="IPR009030">
    <property type="entry name" value="Growth_fac_rcpt_cys_sf"/>
</dbReference>
<keyword evidence="2" id="KW-0812">Transmembrane</keyword>
<keyword evidence="2" id="KW-0472">Membrane</keyword>
<feature type="compositionally biased region" description="Basic and acidic residues" evidence="1">
    <location>
        <begin position="171"/>
        <end position="192"/>
    </location>
</feature>
<evidence type="ECO:0000256" key="2">
    <source>
        <dbReference type="SAM" id="Phobius"/>
    </source>
</evidence>
<comment type="caution">
    <text evidence="4">The sequence shown here is derived from an EMBL/GenBank/DDBJ whole genome shotgun (WGS) entry which is preliminary data.</text>
</comment>
<dbReference type="SUPFAM" id="SSF57184">
    <property type="entry name" value="Growth factor receptor domain"/>
    <property type="match status" value="1"/>
</dbReference>
<accession>A0ABN8SUT8</accession>
<dbReference type="Gene3D" id="2.10.50.10">
    <property type="entry name" value="Tumor Necrosis Factor Receptor, subunit A, domain 2"/>
    <property type="match status" value="1"/>
</dbReference>
<dbReference type="Proteomes" id="UP001159427">
    <property type="component" value="Unassembled WGS sequence"/>
</dbReference>
<evidence type="ECO:0000313" key="4">
    <source>
        <dbReference type="EMBL" id="CAH3195260.1"/>
    </source>
</evidence>
<dbReference type="InterPro" id="IPR011641">
    <property type="entry name" value="Tyr-kin_ephrin_A/B_rcpt-like"/>
</dbReference>
<name>A0ABN8SUT8_9CNID</name>
<protein>
    <recommendedName>
        <fullName evidence="3">Tyrosine-protein kinase ephrin type A/B receptor-like domain-containing protein</fullName>
    </recommendedName>
</protein>
<gene>
    <name evidence="4" type="ORF">PEVE_00029787</name>
</gene>
<keyword evidence="2" id="KW-1133">Transmembrane helix</keyword>
<evidence type="ECO:0000313" key="5">
    <source>
        <dbReference type="Proteomes" id="UP001159427"/>
    </source>
</evidence>
<feature type="domain" description="Tyrosine-protein kinase ephrin type A/B receptor-like" evidence="3">
    <location>
        <begin position="19"/>
        <end position="65"/>
    </location>
</feature>
<evidence type="ECO:0000256" key="1">
    <source>
        <dbReference type="SAM" id="MobiDB-lite"/>
    </source>
</evidence>
<proteinExistence type="predicted"/>
<feature type="transmembrane region" description="Helical" evidence="2">
    <location>
        <begin position="120"/>
        <end position="139"/>
    </location>
</feature>
<dbReference type="SMART" id="SM01411">
    <property type="entry name" value="Ephrin_rec_like"/>
    <property type="match status" value="1"/>
</dbReference>
<reference evidence="4 5" key="1">
    <citation type="submission" date="2022-05" db="EMBL/GenBank/DDBJ databases">
        <authorList>
            <consortium name="Genoscope - CEA"/>
            <person name="William W."/>
        </authorList>
    </citation>
    <scope>NUCLEOTIDE SEQUENCE [LARGE SCALE GENOMIC DNA]</scope>
</reference>
<sequence length="238" mass="25991">MFAFSSLSYTNLAADCPAGSYSSLNRTCILCPLGTYQPSRGRPSCISCGLSLTTHSSGTVDKKHCISPESPTSSSSTLTSPSRITEVKTHVTRTPAPAVSGPTKKASELKDQDDAQVLSWKLPVIIVPVLIILGSVLWCKYKRRKTRKIKPSPVSTEFGFGNPAYETNENPQKEESYQLDDNPRNTEGEDKYPGIQKYTSLDDEYLYDATLHPPVASAPGIARQATVINVKSRPYEGE</sequence>